<protein>
    <submittedName>
        <fullName evidence="1">Uncharacterized protein</fullName>
    </submittedName>
</protein>
<dbReference type="OrthoDB" id="5305306at2759"/>
<dbReference type="AlphaFoldDB" id="A0A8H3FNC2"/>
<dbReference type="EMBL" id="CAJPDS010000043">
    <property type="protein sequence ID" value="CAF9926955.1"/>
    <property type="molecule type" value="Genomic_DNA"/>
</dbReference>
<reference evidence="1" key="1">
    <citation type="submission" date="2021-03" db="EMBL/GenBank/DDBJ databases">
        <authorList>
            <person name="Tagirdzhanova G."/>
        </authorList>
    </citation>
    <scope>NUCLEOTIDE SEQUENCE</scope>
</reference>
<dbReference type="Proteomes" id="UP000664521">
    <property type="component" value="Unassembled WGS sequence"/>
</dbReference>
<proteinExistence type="predicted"/>
<gene>
    <name evidence="1" type="ORF">HETSPECPRED_006467</name>
</gene>
<evidence type="ECO:0000313" key="1">
    <source>
        <dbReference type="EMBL" id="CAF9926955.1"/>
    </source>
</evidence>
<comment type="caution">
    <text evidence="1">The sequence shown here is derived from an EMBL/GenBank/DDBJ whole genome shotgun (WGS) entry which is preliminary data.</text>
</comment>
<sequence>MPDVAKPSPVWVSPTDIGQHFRGSQSTKTIDLSLAAGMDSLRIEIPSLAVTEGPMTAETDQPKTEDKSLMTEPVVEASDPSAVQTLASTVPLPDTDANEVEALESTEIPNQDATTPLEIDTGELTSPSKDWYSPTYSDEGMAARMWVSPRIAEHERWIAVKASLKIMELIPRSPYVPRTFAEWLTHRAEMNDIMARNLRERIKHKEAMAMLGPDQAQVVPAFRGNTFEDADRGVGRSGVGAEETVWSLWMKPSTARPRAGWPCQAEMKEEGDERNTSGFGRFPALPRVNGNETVNYKHKRVVQTSPLDTVWPPPIPLVYQEPTQELDDDYARMLVGKELAAALDRD</sequence>
<organism evidence="1 2">
    <name type="scientific">Heterodermia speciosa</name>
    <dbReference type="NCBI Taxonomy" id="116794"/>
    <lineage>
        <taxon>Eukaryota</taxon>
        <taxon>Fungi</taxon>
        <taxon>Dikarya</taxon>
        <taxon>Ascomycota</taxon>
        <taxon>Pezizomycotina</taxon>
        <taxon>Lecanoromycetes</taxon>
        <taxon>OSLEUM clade</taxon>
        <taxon>Lecanoromycetidae</taxon>
        <taxon>Caliciales</taxon>
        <taxon>Physciaceae</taxon>
        <taxon>Heterodermia</taxon>
    </lineage>
</organism>
<evidence type="ECO:0000313" key="2">
    <source>
        <dbReference type="Proteomes" id="UP000664521"/>
    </source>
</evidence>
<accession>A0A8H3FNC2</accession>
<name>A0A8H3FNC2_9LECA</name>
<keyword evidence="2" id="KW-1185">Reference proteome</keyword>